<accession>A0A4S4LW84</accession>
<name>A0A4S4LW84_9AGAM</name>
<dbReference type="Proteomes" id="UP000310158">
    <property type="component" value="Unassembled WGS sequence"/>
</dbReference>
<dbReference type="AlphaFoldDB" id="A0A4S4LW84"/>
<feature type="compositionally biased region" description="Polar residues" evidence="1">
    <location>
        <begin position="60"/>
        <end position="83"/>
    </location>
</feature>
<evidence type="ECO:0000256" key="1">
    <source>
        <dbReference type="SAM" id="MobiDB-lite"/>
    </source>
</evidence>
<proteinExistence type="predicted"/>
<gene>
    <name evidence="2" type="ORF">EW146_g4599</name>
</gene>
<dbReference type="EMBL" id="SGPL01000181">
    <property type="protein sequence ID" value="THH15971.1"/>
    <property type="molecule type" value="Genomic_DNA"/>
</dbReference>
<evidence type="ECO:0000313" key="3">
    <source>
        <dbReference type="Proteomes" id="UP000310158"/>
    </source>
</evidence>
<reference evidence="2 3" key="1">
    <citation type="submission" date="2019-02" db="EMBL/GenBank/DDBJ databases">
        <title>Genome sequencing of the rare red list fungi Bondarzewia mesenterica.</title>
        <authorList>
            <person name="Buettner E."/>
            <person name="Kellner H."/>
        </authorList>
    </citation>
    <scope>NUCLEOTIDE SEQUENCE [LARGE SCALE GENOMIC DNA]</scope>
    <source>
        <strain evidence="2 3">DSM 108281</strain>
    </source>
</reference>
<comment type="caution">
    <text evidence="2">The sequence shown here is derived from an EMBL/GenBank/DDBJ whole genome shotgun (WGS) entry which is preliminary data.</text>
</comment>
<feature type="compositionally biased region" description="Basic and acidic residues" evidence="1">
    <location>
        <begin position="148"/>
        <end position="170"/>
    </location>
</feature>
<feature type="region of interest" description="Disordered" evidence="1">
    <location>
        <begin position="60"/>
        <end position="86"/>
    </location>
</feature>
<protein>
    <submittedName>
        <fullName evidence="2">Uncharacterized protein</fullName>
    </submittedName>
</protein>
<sequence length="196" mass="22037">MNTAVGDNQSEDTSAIVQNEIVNDPVYTWPTDIPHTNSVVSCVFLPCLEESQLMHIDVQPTNPAQNSTRPALSPTQPSASSDYYDQASVEEERWMIRRQKSLDRIKEKRERRRGIGAGLDTSPDWNASGSSDESRRYEENESDASNFYRHEDQGEAERKGQGMEDRRVKEKCDSEVLPFGLGGGYPVRDEVTVGSH</sequence>
<evidence type="ECO:0000313" key="2">
    <source>
        <dbReference type="EMBL" id="THH15971.1"/>
    </source>
</evidence>
<feature type="region of interest" description="Disordered" evidence="1">
    <location>
        <begin position="105"/>
        <end position="170"/>
    </location>
</feature>
<organism evidence="2 3">
    <name type="scientific">Bondarzewia mesenterica</name>
    <dbReference type="NCBI Taxonomy" id="1095465"/>
    <lineage>
        <taxon>Eukaryota</taxon>
        <taxon>Fungi</taxon>
        <taxon>Dikarya</taxon>
        <taxon>Basidiomycota</taxon>
        <taxon>Agaricomycotina</taxon>
        <taxon>Agaricomycetes</taxon>
        <taxon>Russulales</taxon>
        <taxon>Bondarzewiaceae</taxon>
        <taxon>Bondarzewia</taxon>
    </lineage>
</organism>
<keyword evidence="3" id="KW-1185">Reference proteome</keyword>